<organism evidence="3 4">
    <name type="scientific">Mucilaginibacter gynuensis</name>
    <dbReference type="NCBI Taxonomy" id="1302236"/>
    <lineage>
        <taxon>Bacteria</taxon>
        <taxon>Pseudomonadati</taxon>
        <taxon>Bacteroidota</taxon>
        <taxon>Sphingobacteriia</taxon>
        <taxon>Sphingobacteriales</taxon>
        <taxon>Sphingobacteriaceae</taxon>
        <taxon>Mucilaginibacter</taxon>
    </lineage>
</organism>
<evidence type="ECO:0000256" key="1">
    <source>
        <dbReference type="SAM" id="MobiDB-lite"/>
    </source>
</evidence>
<gene>
    <name evidence="3" type="ORF">GCM10023149_25490</name>
</gene>
<evidence type="ECO:0000313" key="3">
    <source>
        <dbReference type="EMBL" id="GAA4324128.1"/>
    </source>
</evidence>
<dbReference type="EMBL" id="BAABFT010000006">
    <property type="protein sequence ID" value="GAA4324128.1"/>
    <property type="molecule type" value="Genomic_DNA"/>
</dbReference>
<name>A0ABP8GH19_9SPHI</name>
<feature type="signal peptide" evidence="2">
    <location>
        <begin position="1"/>
        <end position="20"/>
    </location>
</feature>
<dbReference type="RefSeq" id="WP_345211474.1">
    <property type="nucleotide sequence ID" value="NZ_BAABFT010000006.1"/>
</dbReference>
<evidence type="ECO:0008006" key="5">
    <source>
        <dbReference type="Google" id="ProtNLM"/>
    </source>
</evidence>
<accession>A0ABP8GH19</accession>
<reference evidence="4" key="1">
    <citation type="journal article" date="2019" name="Int. J. Syst. Evol. Microbiol.">
        <title>The Global Catalogue of Microorganisms (GCM) 10K type strain sequencing project: providing services to taxonomists for standard genome sequencing and annotation.</title>
        <authorList>
            <consortium name="The Broad Institute Genomics Platform"/>
            <consortium name="The Broad Institute Genome Sequencing Center for Infectious Disease"/>
            <person name="Wu L."/>
            <person name="Ma J."/>
        </authorList>
    </citation>
    <scope>NUCLEOTIDE SEQUENCE [LARGE SCALE GENOMIC DNA]</scope>
    <source>
        <strain evidence="4">JCM 17705</strain>
    </source>
</reference>
<evidence type="ECO:0000313" key="4">
    <source>
        <dbReference type="Proteomes" id="UP001500582"/>
    </source>
</evidence>
<proteinExistence type="predicted"/>
<feature type="compositionally biased region" description="Basic and acidic residues" evidence="1">
    <location>
        <begin position="49"/>
        <end position="63"/>
    </location>
</feature>
<feature type="chain" id="PRO_5046813119" description="Pentapeptide MXKDX repeat protein" evidence="2">
    <location>
        <begin position="21"/>
        <end position="63"/>
    </location>
</feature>
<feature type="region of interest" description="Disordered" evidence="1">
    <location>
        <begin position="31"/>
        <end position="63"/>
    </location>
</feature>
<comment type="caution">
    <text evidence="3">The sequence shown here is derived from an EMBL/GenBank/DDBJ whole genome shotgun (WGS) entry which is preliminary data.</text>
</comment>
<feature type="compositionally biased region" description="Basic residues" evidence="1">
    <location>
        <begin position="35"/>
        <end position="48"/>
    </location>
</feature>
<dbReference type="Proteomes" id="UP001500582">
    <property type="component" value="Unassembled WGS sequence"/>
</dbReference>
<protein>
    <recommendedName>
        <fullName evidence="5">Pentapeptide MXKDX repeat protein</fullName>
    </recommendedName>
</protein>
<keyword evidence="2" id="KW-0732">Signal</keyword>
<sequence>MKKTLCMLALGAFSFGSIYAAGVPTTTMQQDTTKKVKKDKKKMKKHHMKDSTDMKMKDTTSKM</sequence>
<keyword evidence="4" id="KW-1185">Reference proteome</keyword>
<evidence type="ECO:0000256" key="2">
    <source>
        <dbReference type="SAM" id="SignalP"/>
    </source>
</evidence>